<feature type="region of interest" description="Disordered" evidence="7">
    <location>
        <begin position="296"/>
        <end position="322"/>
    </location>
</feature>
<dbReference type="CDD" id="cd00082">
    <property type="entry name" value="HisKA"/>
    <property type="match status" value="1"/>
</dbReference>
<dbReference type="CDD" id="cd00075">
    <property type="entry name" value="HATPase"/>
    <property type="match status" value="1"/>
</dbReference>
<dbReference type="Pfam" id="PF02518">
    <property type="entry name" value="HATPase_c"/>
    <property type="match status" value="1"/>
</dbReference>
<keyword evidence="8" id="KW-0812">Transmembrane</keyword>
<evidence type="ECO:0000256" key="1">
    <source>
        <dbReference type="ARBA" id="ARBA00000085"/>
    </source>
</evidence>
<dbReference type="EMBL" id="CP089983">
    <property type="protein sequence ID" value="WXB07241.1"/>
    <property type="molecule type" value="Genomic_DNA"/>
</dbReference>
<evidence type="ECO:0000259" key="9">
    <source>
        <dbReference type="PROSITE" id="PS50109"/>
    </source>
</evidence>
<dbReference type="PRINTS" id="PR00344">
    <property type="entry name" value="BCTRLSENSOR"/>
</dbReference>
<evidence type="ECO:0000313" key="10">
    <source>
        <dbReference type="EMBL" id="WXB07241.1"/>
    </source>
</evidence>
<dbReference type="Pfam" id="PF00512">
    <property type="entry name" value="HisKA"/>
    <property type="match status" value="1"/>
</dbReference>
<evidence type="ECO:0000256" key="6">
    <source>
        <dbReference type="ARBA" id="ARBA00023012"/>
    </source>
</evidence>
<dbReference type="InterPro" id="IPR036890">
    <property type="entry name" value="HATPase_C_sf"/>
</dbReference>
<keyword evidence="3" id="KW-0597">Phosphoprotein</keyword>
<evidence type="ECO:0000256" key="3">
    <source>
        <dbReference type="ARBA" id="ARBA00022553"/>
    </source>
</evidence>
<keyword evidence="8" id="KW-0472">Membrane</keyword>
<organism evidence="10 11">
    <name type="scientific">Pendulispora rubella</name>
    <dbReference type="NCBI Taxonomy" id="2741070"/>
    <lineage>
        <taxon>Bacteria</taxon>
        <taxon>Pseudomonadati</taxon>
        <taxon>Myxococcota</taxon>
        <taxon>Myxococcia</taxon>
        <taxon>Myxococcales</taxon>
        <taxon>Sorangiineae</taxon>
        <taxon>Pendulisporaceae</taxon>
        <taxon>Pendulispora</taxon>
    </lineage>
</organism>
<keyword evidence="4" id="KW-0808">Transferase</keyword>
<evidence type="ECO:0000256" key="4">
    <source>
        <dbReference type="ARBA" id="ARBA00022679"/>
    </source>
</evidence>
<dbReference type="PANTHER" id="PTHR43711">
    <property type="entry name" value="TWO-COMPONENT HISTIDINE KINASE"/>
    <property type="match status" value="1"/>
</dbReference>
<comment type="catalytic activity">
    <reaction evidence="1">
        <text>ATP + protein L-histidine = ADP + protein N-phospho-L-histidine.</text>
        <dbReference type="EC" id="2.7.13.3"/>
    </reaction>
</comment>
<dbReference type="PANTHER" id="PTHR43711:SF30">
    <property type="entry name" value="HISTIDINE KINASE"/>
    <property type="match status" value="1"/>
</dbReference>
<feature type="transmembrane region" description="Helical" evidence="8">
    <location>
        <begin position="18"/>
        <end position="41"/>
    </location>
</feature>
<gene>
    <name evidence="10" type="ORF">LVJ94_08330</name>
</gene>
<keyword evidence="10" id="KW-0067">ATP-binding</keyword>
<accession>A0ABZ2LDH0</accession>
<dbReference type="InterPro" id="IPR036097">
    <property type="entry name" value="HisK_dim/P_sf"/>
</dbReference>
<dbReference type="Gene3D" id="3.30.565.10">
    <property type="entry name" value="Histidine kinase-like ATPase, C-terminal domain"/>
    <property type="match status" value="1"/>
</dbReference>
<dbReference type="EC" id="2.7.13.3" evidence="2"/>
<dbReference type="InterPro" id="IPR050736">
    <property type="entry name" value="Sensor_HK_Regulatory"/>
</dbReference>
<dbReference type="SUPFAM" id="SSF55874">
    <property type="entry name" value="ATPase domain of HSP90 chaperone/DNA topoisomerase II/histidine kinase"/>
    <property type="match status" value="1"/>
</dbReference>
<dbReference type="Gene3D" id="1.10.287.130">
    <property type="match status" value="1"/>
</dbReference>
<keyword evidence="11" id="KW-1185">Reference proteome</keyword>
<evidence type="ECO:0000256" key="8">
    <source>
        <dbReference type="SAM" id="Phobius"/>
    </source>
</evidence>
<dbReference type="InterPro" id="IPR003661">
    <property type="entry name" value="HisK_dim/P_dom"/>
</dbReference>
<dbReference type="RefSeq" id="WP_394836901.1">
    <property type="nucleotide sequence ID" value="NZ_CP089929.1"/>
</dbReference>
<feature type="transmembrane region" description="Helical" evidence="8">
    <location>
        <begin position="47"/>
        <end position="71"/>
    </location>
</feature>
<dbReference type="InterPro" id="IPR003594">
    <property type="entry name" value="HATPase_dom"/>
</dbReference>
<dbReference type="PROSITE" id="PS50109">
    <property type="entry name" value="HIS_KIN"/>
    <property type="match status" value="1"/>
</dbReference>
<evidence type="ECO:0000256" key="5">
    <source>
        <dbReference type="ARBA" id="ARBA00022777"/>
    </source>
</evidence>
<keyword evidence="5" id="KW-0418">Kinase</keyword>
<reference evidence="10" key="1">
    <citation type="submission" date="2021-12" db="EMBL/GenBank/DDBJ databases">
        <title>Discovery of the Pendulisporaceae a myxobacterial family with distinct sporulation behavior and unique specialized metabolism.</title>
        <authorList>
            <person name="Garcia R."/>
            <person name="Popoff A."/>
            <person name="Bader C.D."/>
            <person name="Loehr J."/>
            <person name="Walesch S."/>
            <person name="Walt C."/>
            <person name="Boldt J."/>
            <person name="Bunk B."/>
            <person name="Haeckl F.J.F.P.J."/>
            <person name="Gunesch A.P."/>
            <person name="Birkelbach J."/>
            <person name="Nuebel U."/>
            <person name="Pietschmann T."/>
            <person name="Bach T."/>
            <person name="Mueller R."/>
        </authorList>
    </citation>
    <scope>NUCLEOTIDE SEQUENCE</scope>
    <source>
        <strain evidence="10">MSr11367</strain>
    </source>
</reference>
<name>A0ABZ2LDH0_9BACT</name>
<protein>
    <recommendedName>
        <fullName evidence="2">histidine kinase</fullName>
        <ecNumber evidence="2">2.7.13.3</ecNumber>
    </recommendedName>
</protein>
<evidence type="ECO:0000313" key="11">
    <source>
        <dbReference type="Proteomes" id="UP001374803"/>
    </source>
</evidence>
<dbReference type="SMART" id="SM00388">
    <property type="entry name" value="HisKA"/>
    <property type="match status" value="1"/>
</dbReference>
<dbReference type="GO" id="GO:0005524">
    <property type="term" value="F:ATP binding"/>
    <property type="evidence" value="ECO:0007669"/>
    <property type="project" value="UniProtKB-KW"/>
</dbReference>
<evidence type="ECO:0000256" key="7">
    <source>
        <dbReference type="SAM" id="MobiDB-lite"/>
    </source>
</evidence>
<dbReference type="InterPro" id="IPR004358">
    <property type="entry name" value="Sig_transdc_His_kin-like_C"/>
</dbReference>
<dbReference type="SUPFAM" id="SSF47384">
    <property type="entry name" value="Homodimeric domain of signal transducing histidine kinase"/>
    <property type="match status" value="1"/>
</dbReference>
<dbReference type="Proteomes" id="UP001374803">
    <property type="component" value="Chromosome"/>
</dbReference>
<keyword evidence="10" id="KW-0547">Nucleotide-binding</keyword>
<keyword evidence="8" id="KW-1133">Transmembrane helix</keyword>
<proteinExistence type="predicted"/>
<dbReference type="SMART" id="SM00387">
    <property type="entry name" value="HATPase_c"/>
    <property type="match status" value="1"/>
</dbReference>
<sequence>MSTGQNFQRLGYRRIVQLLIYLVIIPTVLLLTLGFVLMFIGEGSINLLLGILTVTFVSVVVTGVILVLVFVRREANLSELQADFVSKVSHELRTPLTAIRLFAETIERSREDEKTVDQCLDLLLGECERLTGRIERLLDWGRMEAGRRLYHLREQSVTEVFEHAVSAFSALRTDKIDFESELDPDLPKIHADRDALVDAVVNLLSNAYKYGGTPPVVRLRAYAPATGGVAISVTDNGPGIARPEHRRIFQKFYRIDDRLSREREGSGLGLAIVKHVVRAHRGRIVLESAPGKGSTFTLVLPTPPRSRKKRPSGAHPAAEVSG</sequence>
<dbReference type="InterPro" id="IPR005467">
    <property type="entry name" value="His_kinase_dom"/>
</dbReference>
<evidence type="ECO:0000256" key="2">
    <source>
        <dbReference type="ARBA" id="ARBA00012438"/>
    </source>
</evidence>
<feature type="domain" description="Histidine kinase" evidence="9">
    <location>
        <begin position="87"/>
        <end position="304"/>
    </location>
</feature>
<keyword evidence="6" id="KW-0902">Two-component regulatory system</keyword>